<name>A0AA37IHJ9_9BURK</name>
<dbReference type="EMBL" id="BPUS01000022">
    <property type="protein sequence ID" value="GJH29389.1"/>
    <property type="molecule type" value="Genomic_DNA"/>
</dbReference>
<dbReference type="RefSeq" id="WP_238216679.1">
    <property type="nucleotide sequence ID" value="NZ_BPUS01000022.1"/>
</dbReference>
<gene>
    <name evidence="1" type="ORF">CBA19CS42_32755</name>
</gene>
<evidence type="ECO:0000313" key="1">
    <source>
        <dbReference type="EMBL" id="GJH29389.1"/>
    </source>
</evidence>
<protein>
    <submittedName>
        <fullName evidence="1">Uncharacterized protein</fullName>
    </submittedName>
</protein>
<proteinExistence type="predicted"/>
<sequence length="69" mass="7583">MLLLRFTLEIAFPIECGFGTQNFVGEAIAKEFRHAGSTQAYIYAFIAPAFHALCKAPRAMHKVPKANGV</sequence>
<comment type="caution">
    <text evidence="1">The sequence shown here is derived from an EMBL/GenBank/DDBJ whole genome shotgun (WGS) entry which is preliminary data.</text>
</comment>
<accession>A0AA37IHJ9</accession>
<reference evidence="1" key="1">
    <citation type="submission" date="2022-09" db="EMBL/GenBank/DDBJ databases">
        <title>Isolation and characterization of 3-chlorobenzoate degrading bacteria from soils in Shizuoka.</title>
        <authorList>
            <person name="Ifat A."/>
            <person name="Ogawa N."/>
            <person name="Kimbara K."/>
            <person name="Moriuchi R."/>
            <person name="Dohra H."/>
            <person name="Shintani M."/>
        </authorList>
    </citation>
    <scope>NUCLEOTIDE SEQUENCE</scope>
    <source>
        <strain evidence="1">19CS4-2</strain>
    </source>
</reference>
<dbReference type="Proteomes" id="UP001055111">
    <property type="component" value="Unassembled WGS sequence"/>
</dbReference>
<dbReference type="AlphaFoldDB" id="A0AA37IHJ9"/>
<evidence type="ECO:0000313" key="2">
    <source>
        <dbReference type="Proteomes" id="UP001055111"/>
    </source>
</evidence>
<organism evidence="1 2">
    <name type="scientific">Caballeronia novacaledonica</name>
    <dbReference type="NCBI Taxonomy" id="1544861"/>
    <lineage>
        <taxon>Bacteria</taxon>
        <taxon>Pseudomonadati</taxon>
        <taxon>Pseudomonadota</taxon>
        <taxon>Betaproteobacteria</taxon>
        <taxon>Burkholderiales</taxon>
        <taxon>Burkholderiaceae</taxon>
        <taxon>Caballeronia</taxon>
    </lineage>
</organism>